<dbReference type="PANTHER" id="PTHR46033">
    <property type="entry name" value="PROTEIN MAIN-LIKE 2"/>
    <property type="match status" value="1"/>
</dbReference>
<feature type="region of interest" description="Disordered" evidence="1">
    <location>
        <begin position="540"/>
        <end position="578"/>
    </location>
</feature>
<dbReference type="InterPro" id="IPR044824">
    <property type="entry name" value="MAIN-like"/>
</dbReference>
<sequence>MVKSSSNIDPCSCATQIIEALLASQCITVADVFVLMCLRLMGVFAHSLMAIGKGLDDDILNGICKFLACTSSKWVINYYLSIARCLVNGTPVDLSSFLLGELYRSLFLLSTEPKQSHGGPVWLIQMWAYSYFPSIAPELHPTIESWSYGEVWMHARYPKEVPFYPTCFKLFSDSSKRRSPEDFMPFEAKRYGSKDFQQFSSQGFFKGDVAWGACFQSRNLVVIRSTNAGVEAYCPSLVVRQFGLVQLLRVSPIWTKNTDWTSWVSISKDEAKQTYMTHINNEDDLIEVIQGCCPTFLLYQLADADFDHMASYVTPQPLQQISHYGKKIGGDPSSQKFSTTEVSFDPLISLVDIVTNKVPTYNAELAEVAFDLRNQLMKSCQANSLQNATFKKAKENLKLQAPILRLPASSEQGTCTLTKHKIPEVEEVNPTVSTKEPLDEELDDATTLSNLIRSIDEHKQVLGGVIEAHEVLEVEDRRMAQELKEAKQLAAALKAKTKTEDTERKRLEAEVEKRRQAEKAEEERVVEIEKRLEIKKKEKVETEREQQELEKKKEKEEKKKKEEREKEKKEEVEAARRKAEQVVPREAKLIKQAVGAAVMSVQKVAQPTIEVRTSIETATPLDLGDIDKLLEDVSLTLQQCQTPTKTSSTLTPLEPTKDQLQAVVDQLKELLQKPVGTILLDARVAGLSWACSCKTYTSPFLTSRQPKIRGIESLAKKQTISKESPSCRLTNSAFKPRHQN</sequence>
<dbReference type="PANTHER" id="PTHR46033:SF65">
    <property type="entry name" value="AMINOTRANSFERASE-LIKE PLANT MOBILE DOMAIN-CONTAINING PROTEIN"/>
    <property type="match status" value="1"/>
</dbReference>
<evidence type="ECO:0000256" key="1">
    <source>
        <dbReference type="SAM" id="MobiDB-lite"/>
    </source>
</evidence>
<accession>A0A2N9GKG7</accession>
<feature type="domain" description="Aminotransferase-like plant mobile" evidence="2">
    <location>
        <begin position="65"/>
        <end position="252"/>
    </location>
</feature>
<gene>
    <name evidence="3" type="ORF">FSB_LOCUS27821</name>
</gene>
<dbReference type="InterPro" id="IPR019557">
    <property type="entry name" value="AminoTfrase-like_pln_mobile"/>
</dbReference>
<evidence type="ECO:0000259" key="2">
    <source>
        <dbReference type="Pfam" id="PF10536"/>
    </source>
</evidence>
<feature type="compositionally biased region" description="Basic and acidic residues" evidence="1">
    <location>
        <begin position="497"/>
        <end position="522"/>
    </location>
</feature>
<proteinExistence type="predicted"/>
<protein>
    <recommendedName>
        <fullName evidence="2">Aminotransferase-like plant mobile domain-containing protein</fullName>
    </recommendedName>
</protein>
<reference evidence="3" key="1">
    <citation type="submission" date="2018-02" db="EMBL/GenBank/DDBJ databases">
        <authorList>
            <person name="Cohen D.B."/>
            <person name="Kent A.D."/>
        </authorList>
    </citation>
    <scope>NUCLEOTIDE SEQUENCE</scope>
</reference>
<dbReference type="EMBL" id="OIVN01002024">
    <property type="protein sequence ID" value="SPC99939.1"/>
    <property type="molecule type" value="Genomic_DNA"/>
</dbReference>
<evidence type="ECO:0000313" key="3">
    <source>
        <dbReference type="EMBL" id="SPC99939.1"/>
    </source>
</evidence>
<feature type="region of interest" description="Disordered" evidence="1">
    <location>
        <begin position="493"/>
        <end position="522"/>
    </location>
</feature>
<organism evidence="3">
    <name type="scientific">Fagus sylvatica</name>
    <name type="common">Beechnut</name>
    <dbReference type="NCBI Taxonomy" id="28930"/>
    <lineage>
        <taxon>Eukaryota</taxon>
        <taxon>Viridiplantae</taxon>
        <taxon>Streptophyta</taxon>
        <taxon>Embryophyta</taxon>
        <taxon>Tracheophyta</taxon>
        <taxon>Spermatophyta</taxon>
        <taxon>Magnoliopsida</taxon>
        <taxon>eudicotyledons</taxon>
        <taxon>Gunneridae</taxon>
        <taxon>Pentapetalae</taxon>
        <taxon>rosids</taxon>
        <taxon>fabids</taxon>
        <taxon>Fagales</taxon>
        <taxon>Fagaceae</taxon>
        <taxon>Fagus</taxon>
    </lineage>
</organism>
<dbReference type="AlphaFoldDB" id="A0A2N9GKG7"/>
<name>A0A2N9GKG7_FAGSY</name>
<dbReference type="GO" id="GO:0010073">
    <property type="term" value="P:meristem maintenance"/>
    <property type="evidence" value="ECO:0007669"/>
    <property type="project" value="InterPro"/>
</dbReference>
<dbReference type="Pfam" id="PF10536">
    <property type="entry name" value="PMD"/>
    <property type="match status" value="1"/>
</dbReference>